<proteinExistence type="predicted"/>
<dbReference type="InterPro" id="IPR053002">
    <property type="entry name" value="Metalloproteinase_M10B"/>
</dbReference>
<feature type="domain" description="Jacalin-type lectin" evidence="2">
    <location>
        <begin position="551"/>
        <end position="728"/>
    </location>
</feature>
<dbReference type="AlphaFoldDB" id="A0A367XVR7"/>
<dbReference type="InterPro" id="IPR036404">
    <property type="entry name" value="Jacalin-like_lectin_dom_sf"/>
</dbReference>
<evidence type="ECO:0000259" key="2">
    <source>
        <dbReference type="PROSITE" id="PS51752"/>
    </source>
</evidence>
<reference evidence="3 4" key="1">
    <citation type="submission" date="2018-06" db="EMBL/GenBank/DDBJ databases">
        <title>Whole genome sequencing of Candida tropicalis (genome annotated by CSBL at Korea University).</title>
        <authorList>
            <person name="Ahn J."/>
        </authorList>
    </citation>
    <scope>NUCLEOTIDE SEQUENCE [LARGE SCALE GENOMIC DNA]</scope>
    <source>
        <strain evidence="3 4">ATCC 20962</strain>
    </source>
</reference>
<accession>A0A367XVR7</accession>
<evidence type="ECO:0000256" key="1">
    <source>
        <dbReference type="SAM" id="MobiDB-lite"/>
    </source>
</evidence>
<dbReference type="Pfam" id="PF12044">
    <property type="entry name" value="Metallopep"/>
    <property type="match status" value="1"/>
</dbReference>
<dbReference type="OrthoDB" id="74460at2759"/>
<dbReference type="Gene3D" id="2.100.10.30">
    <property type="entry name" value="Jacalin-like lectin domain"/>
    <property type="match status" value="1"/>
</dbReference>
<evidence type="ECO:0000313" key="3">
    <source>
        <dbReference type="EMBL" id="RCK57716.1"/>
    </source>
</evidence>
<dbReference type="PROSITE" id="PS51752">
    <property type="entry name" value="JACALIN_LECTIN"/>
    <property type="match status" value="1"/>
</dbReference>
<dbReference type="PANTHER" id="PTHR21054:SF2">
    <property type="entry name" value="MIP04191P"/>
    <property type="match status" value="1"/>
</dbReference>
<organism evidence="3 4">
    <name type="scientific">Candida viswanathii</name>
    <dbReference type="NCBI Taxonomy" id="5486"/>
    <lineage>
        <taxon>Eukaryota</taxon>
        <taxon>Fungi</taxon>
        <taxon>Dikarya</taxon>
        <taxon>Ascomycota</taxon>
        <taxon>Saccharomycotina</taxon>
        <taxon>Pichiomycetes</taxon>
        <taxon>Debaryomycetaceae</taxon>
        <taxon>Candida/Lodderomyces clade</taxon>
        <taxon>Candida</taxon>
    </lineage>
</organism>
<feature type="region of interest" description="Disordered" evidence="1">
    <location>
        <begin position="620"/>
        <end position="639"/>
    </location>
</feature>
<dbReference type="SUPFAM" id="SSF55486">
    <property type="entry name" value="Metalloproteases ('zincins'), catalytic domain"/>
    <property type="match status" value="1"/>
</dbReference>
<evidence type="ECO:0000313" key="4">
    <source>
        <dbReference type="Proteomes" id="UP000253472"/>
    </source>
</evidence>
<dbReference type="GO" id="GO:0005737">
    <property type="term" value="C:cytoplasm"/>
    <property type="evidence" value="ECO:0007669"/>
    <property type="project" value="TreeGrafter"/>
</dbReference>
<dbReference type="SUPFAM" id="SSF51101">
    <property type="entry name" value="Mannose-binding lectins"/>
    <property type="match status" value="1"/>
</dbReference>
<dbReference type="EMBL" id="QLNQ01000028">
    <property type="protein sequence ID" value="RCK57716.1"/>
    <property type="molecule type" value="Genomic_DNA"/>
</dbReference>
<dbReference type="PANTHER" id="PTHR21054">
    <property type="entry name" value="ZINC METALLOPROTEINASE-RELATED"/>
    <property type="match status" value="1"/>
</dbReference>
<dbReference type="Pfam" id="PF01419">
    <property type="entry name" value="Jacalin"/>
    <property type="match status" value="1"/>
</dbReference>
<gene>
    <name evidence="3" type="ORF">Cantr_06236</name>
</gene>
<dbReference type="InterPro" id="IPR021917">
    <property type="entry name" value="Unchr_Zn-peptidase-like"/>
</dbReference>
<comment type="caution">
    <text evidence="3">The sequence shown here is derived from an EMBL/GenBank/DDBJ whole genome shotgun (WGS) entry which is preliminary data.</text>
</comment>
<name>A0A367XVR7_9ASCO</name>
<keyword evidence="4" id="KW-1185">Reference proteome</keyword>
<dbReference type="Proteomes" id="UP000253472">
    <property type="component" value="Unassembled WGS sequence"/>
</dbReference>
<dbReference type="InterPro" id="IPR001229">
    <property type="entry name" value="Jacalin-like_lectin_dom"/>
</dbReference>
<protein>
    <recommendedName>
        <fullName evidence="2">Jacalin-type lectin domain-containing protein</fullName>
    </recommendedName>
</protein>
<sequence>MTVSFNYQNNEIVSSPTVIVSGSTSTGLARGVVSFVNNDNKVFPPQYFEVNNGHFKAILHVSPDDSNKFKVEVLDNGSINQFGFVEYNGGKPHVVDHGELVLIFYPLPQNKPVHLCIIRGRDSNNTYDMPHYRLQRGEVPTLENAIKKLKVAGRMMQAYTQDEMRSVGFSNRSFQFVEETVHDQTIFGYKVNSPTPHQEVKVHVLTSPKSVAELRSPDLAQQNPNAKDSGGLFSHAIDLVRNTPEIYDRRNGTAVQCACIYIDSTWQNNLILTHAALGGGGDDVKMAIFGSHGLHSFPQNFPLITPSYLDATHLTTREVANDANQCGTSWECLNICLGAFMHEIGHSLGCPHQVDGVMLRDYLWFNRSFMTRENECLRSKSRGEVISSDGTWPKVCHWNRLDLIRFLYHDSFALPIDQFGKNFSTTIEPNNKYQENSAPSLYALPLNGALVKSNAGIFMVEVVVDDLARYHKEFLPQEYGGPGLQKNVDLEFDNLYNGLRSRKGDAKDNFNIRVLSLGGDLNIDNFKNHCSSQHQEVIKSDFGLGRGPITGFKSACLGRGDNLQMEYVGVDVRTVYKVRIYHGMALDGFKLYYRSGGAAGGSNGAPPPVPKRNYMSKLFHGSSHQQSPQQVPQPKGQERTAVVGNETGNYSEFQLQPNEYITFFNFRNGGWIDAIQFGTSTGRLSPMFGKADGGHLSTLEPPSQDFDIVGFYFYLNKWLRGVGIIYSSKN</sequence>
<feature type="compositionally biased region" description="Low complexity" evidence="1">
    <location>
        <begin position="622"/>
        <end position="634"/>
    </location>
</feature>